<dbReference type="Proteomes" id="UP000823619">
    <property type="component" value="Unassembled WGS sequence"/>
</dbReference>
<gene>
    <name evidence="3" type="ORF">IAC23_03665</name>
</gene>
<reference evidence="3" key="2">
    <citation type="journal article" date="2021" name="PeerJ">
        <title>Extensive microbial diversity within the chicken gut microbiome revealed by metagenomics and culture.</title>
        <authorList>
            <person name="Gilroy R."/>
            <person name="Ravi A."/>
            <person name="Getino M."/>
            <person name="Pursley I."/>
            <person name="Horton D.L."/>
            <person name="Alikhan N.F."/>
            <person name="Baker D."/>
            <person name="Gharbi K."/>
            <person name="Hall N."/>
            <person name="Watson M."/>
            <person name="Adriaenssens E.M."/>
            <person name="Foster-Nyarko E."/>
            <person name="Jarju S."/>
            <person name="Secka A."/>
            <person name="Antonio M."/>
            <person name="Oren A."/>
            <person name="Chaudhuri R.R."/>
            <person name="La Ragione R."/>
            <person name="Hildebrand F."/>
            <person name="Pallen M.J."/>
        </authorList>
    </citation>
    <scope>NUCLEOTIDE SEQUENCE</scope>
    <source>
        <strain evidence="3">D5-748</strain>
    </source>
</reference>
<keyword evidence="1" id="KW-1133">Transmembrane helix</keyword>
<dbReference type="InterPro" id="IPR003399">
    <property type="entry name" value="Mce/MlaD"/>
</dbReference>
<evidence type="ECO:0000259" key="2">
    <source>
        <dbReference type="Pfam" id="PF02470"/>
    </source>
</evidence>
<reference evidence="3" key="1">
    <citation type="submission" date="2020-10" db="EMBL/GenBank/DDBJ databases">
        <authorList>
            <person name="Gilroy R."/>
        </authorList>
    </citation>
    <scope>NUCLEOTIDE SEQUENCE</scope>
    <source>
        <strain evidence="3">D5-748</strain>
    </source>
</reference>
<accession>A0A9D9HBC4</accession>
<organism evidence="3 4">
    <name type="scientific">Candidatus Cryptobacteroides merdavium</name>
    <dbReference type="NCBI Taxonomy" id="2840769"/>
    <lineage>
        <taxon>Bacteria</taxon>
        <taxon>Pseudomonadati</taxon>
        <taxon>Bacteroidota</taxon>
        <taxon>Bacteroidia</taxon>
        <taxon>Bacteroidales</taxon>
        <taxon>Candidatus Cryptobacteroides</taxon>
    </lineage>
</organism>
<keyword evidence="1" id="KW-0812">Transmembrane</keyword>
<feature type="transmembrane region" description="Helical" evidence="1">
    <location>
        <begin position="7"/>
        <end position="27"/>
    </location>
</feature>
<dbReference type="AlphaFoldDB" id="A0A9D9HBC4"/>
<dbReference type="InterPro" id="IPR052336">
    <property type="entry name" value="MlaD_Phospholipid_Transporter"/>
</dbReference>
<feature type="domain" description="Mce/MlaD" evidence="2">
    <location>
        <begin position="39"/>
        <end position="113"/>
    </location>
</feature>
<evidence type="ECO:0000313" key="3">
    <source>
        <dbReference type="EMBL" id="MBO8444779.1"/>
    </source>
</evidence>
<sequence length="303" mass="32322">MKASKELKIGIFVTVVLILSFIVINFLREKDIFNRDMEVSAIYGNACGLTVSAPVSIKGYKAGSVSDITYDRKTGNFTVTCSVMKQFELPADSRMVICSMDIMGGKGVEIIPGSSSEFLEDGDQIEGSVRPDLLASLGNSITPLLEKVSSTVDSLQIAVSSINSILGASGRASIASSLVHLERTMANAEKISEALGNRSEEIDAFIGNLADVSFRLSSVMEKADTAMTGINGVVSALDKSDIGGLVSSFNSLLSKIQDPDGSLGKLISDGGVYDSLDSLLADIDRLVRKIEENPKKYIRISVF</sequence>
<dbReference type="PANTHER" id="PTHR33371:SF4">
    <property type="entry name" value="INTERMEMBRANE PHOSPHOLIPID TRANSPORT SYSTEM BINDING PROTEIN MLAD"/>
    <property type="match status" value="1"/>
</dbReference>
<dbReference type="Pfam" id="PF02470">
    <property type="entry name" value="MlaD"/>
    <property type="match status" value="1"/>
</dbReference>
<evidence type="ECO:0000256" key="1">
    <source>
        <dbReference type="SAM" id="Phobius"/>
    </source>
</evidence>
<dbReference type="EMBL" id="JADIMO010000041">
    <property type="protein sequence ID" value="MBO8444779.1"/>
    <property type="molecule type" value="Genomic_DNA"/>
</dbReference>
<name>A0A9D9HBC4_9BACT</name>
<protein>
    <submittedName>
        <fullName evidence="3">MCE family protein</fullName>
    </submittedName>
</protein>
<comment type="caution">
    <text evidence="3">The sequence shown here is derived from an EMBL/GenBank/DDBJ whole genome shotgun (WGS) entry which is preliminary data.</text>
</comment>
<keyword evidence="1" id="KW-0472">Membrane</keyword>
<proteinExistence type="predicted"/>
<dbReference type="PANTHER" id="PTHR33371">
    <property type="entry name" value="INTERMEMBRANE PHOSPHOLIPID TRANSPORT SYSTEM BINDING PROTEIN MLAD-RELATED"/>
    <property type="match status" value="1"/>
</dbReference>
<evidence type="ECO:0000313" key="4">
    <source>
        <dbReference type="Proteomes" id="UP000823619"/>
    </source>
</evidence>